<comment type="caution">
    <text evidence="2">The sequence shown here is derived from an EMBL/GenBank/DDBJ whole genome shotgun (WGS) entry which is preliminary data.</text>
</comment>
<keyword evidence="1" id="KW-1133">Transmembrane helix</keyword>
<reference evidence="2 3" key="1">
    <citation type="submission" date="2019-07" db="EMBL/GenBank/DDBJ databases">
        <title>Gilliamella genomes.</title>
        <authorList>
            <person name="Zheng H."/>
        </authorList>
    </citation>
    <scope>NUCLEOTIDE SEQUENCE [LARGE SCALE GENOMIC DNA]</scope>
    <source>
        <strain evidence="2 3">W8127</strain>
    </source>
</reference>
<organism evidence="2 3">
    <name type="scientific">Gilliamella apicola</name>
    <dbReference type="NCBI Taxonomy" id="1196095"/>
    <lineage>
        <taxon>Bacteria</taxon>
        <taxon>Pseudomonadati</taxon>
        <taxon>Pseudomonadota</taxon>
        <taxon>Gammaproteobacteria</taxon>
        <taxon>Orbales</taxon>
        <taxon>Orbaceae</taxon>
        <taxon>Gilliamella</taxon>
    </lineage>
</organism>
<evidence type="ECO:0000256" key="1">
    <source>
        <dbReference type="SAM" id="Phobius"/>
    </source>
</evidence>
<keyword evidence="1" id="KW-0812">Transmembrane</keyword>
<dbReference type="EMBL" id="VMHM01000017">
    <property type="protein sequence ID" value="TSJ97457.1"/>
    <property type="molecule type" value="Genomic_DNA"/>
</dbReference>
<gene>
    <name evidence="2" type="ORF">FPQ15_12215</name>
</gene>
<dbReference type="RefSeq" id="WP_144093027.1">
    <property type="nucleotide sequence ID" value="NZ_VMHM01000017.1"/>
</dbReference>
<sequence length="142" mass="16605">MESQNQTVKEYYARRFLLPTIVIGVIGIILLLALPVKSVSMIIMITCSLLMFVFQYMSVYITIGEDFITLRPTPMKEENKVFFKNIKSIQYEKKYISIAYYNETSKTEENLKIPFNRLDDNTKTELLNNLHTCLKDKETLTN</sequence>
<feature type="transmembrane region" description="Helical" evidence="1">
    <location>
        <begin position="16"/>
        <end position="36"/>
    </location>
</feature>
<protein>
    <submittedName>
        <fullName evidence="2">Uncharacterized protein</fullName>
    </submittedName>
</protein>
<proteinExistence type="predicted"/>
<accession>A0A556S8I3</accession>
<evidence type="ECO:0000313" key="2">
    <source>
        <dbReference type="EMBL" id="TSJ97457.1"/>
    </source>
</evidence>
<dbReference type="Proteomes" id="UP000319483">
    <property type="component" value="Unassembled WGS sequence"/>
</dbReference>
<evidence type="ECO:0000313" key="3">
    <source>
        <dbReference type="Proteomes" id="UP000319483"/>
    </source>
</evidence>
<feature type="transmembrane region" description="Helical" evidence="1">
    <location>
        <begin position="42"/>
        <end position="63"/>
    </location>
</feature>
<dbReference type="AlphaFoldDB" id="A0A556S8I3"/>
<name>A0A556S8I3_9GAMM</name>
<keyword evidence="1" id="KW-0472">Membrane</keyword>